<keyword evidence="2" id="KW-1185">Reference proteome</keyword>
<gene>
    <name evidence="1" type="ORF">H9646_01375</name>
</gene>
<evidence type="ECO:0000313" key="2">
    <source>
        <dbReference type="Proteomes" id="UP000634919"/>
    </source>
</evidence>
<dbReference type="SUPFAM" id="SSF52833">
    <property type="entry name" value="Thioredoxin-like"/>
    <property type="match status" value="1"/>
</dbReference>
<accession>A0ABR8S6L8</accession>
<dbReference type="Gene3D" id="3.40.50.1400">
    <property type="match status" value="1"/>
</dbReference>
<dbReference type="CDD" id="cd02980">
    <property type="entry name" value="TRX_Fd_family"/>
    <property type="match status" value="1"/>
</dbReference>
<evidence type="ECO:0000313" key="1">
    <source>
        <dbReference type="EMBL" id="MBD7959122.1"/>
    </source>
</evidence>
<dbReference type="Proteomes" id="UP000634919">
    <property type="component" value="Unassembled WGS sequence"/>
</dbReference>
<dbReference type="EMBL" id="JACSQK010000001">
    <property type="protein sequence ID" value="MBD7959122.1"/>
    <property type="molecule type" value="Genomic_DNA"/>
</dbReference>
<name>A0ABR8S6L8_9BURK</name>
<organism evidence="1 2">
    <name type="scientific">Comamonas avium</name>
    <dbReference type="NCBI Taxonomy" id="2762231"/>
    <lineage>
        <taxon>Bacteria</taxon>
        <taxon>Pseudomonadati</taxon>
        <taxon>Pseudomonadota</taxon>
        <taxon>Betaproteobacteria</taxon>
        <taxon>Burkholderiales</taxon>
        <taxon>Comamonadaceae</taxon>
        <taxon>Comamonas</taxon>
    </lineage>
</organism>
<reference evidence="1 2" key="1">
    <citation type="submission" date="2020-08" db="EMBL/GenBank/DDBJ databases">
        <title>A Genomic Blueprint of the Chicken Gut Microbiome.</title>
        <authorList>
            <person name="Gilroy R."/>
            <person name="Ravi A."/>
            <person name="Getino M."/>
            <person name="Pursley I."/>
            <person name="Horton D.L."/>
            <person name="Alikhan N.-F."/>
            <person name="Baker D."/>
            <person name="Gharbi K."/>
            <person name="Hall N."/>
            <person name="Watson M."/>
            <person name="Adriaenssens E.M."/>
            <person name="Foster-Nyarko E."/>
            <person name="Jarju S."/>
            <person name="Secka A."/>
            <person name="Antonio M."/>
            <person name="Oren A."/>
            <person name="Chaudhuri R."/>
            <person name="La Ragione R.M."/>
            <person name="Hildebrand F."/>
            <person name="Pallen M.J."/>
        </authorList>
    </citation>
    <scope>NUCLEOTIDE SEQUENCE [LARGE SCALE GENOMIC DNA]</scope>
    <source>
        <strain evidence="1 2">Sa2CVA6</strain>
    </source>
</reference>
<dbReference type="Gene3D" id="3.40.30.10">
    <property type="entry name" value="Glutaredoxin"/>
    <property type="match status" value="1"/>
</dbReference>
<proteinExistence type="predicted"/>
<comment type="caution">
    <text evidence="1">The sequence shown here is derived from an EMBL/GenBank/DDBJ whole genome shotgun (WGS) entry which is preliminary data.</text>
</comment>
<dbReference type="RefSeq" id="WP_191721534.1">
    <property type="nucleotide sequence ID" value="NZ_JACSQK010000001.1"/>
</dbReference>
<dbReference type="InterPro" id="IPR036249">
    <property type="entry name" value="Thioredoxin-like_sf"/>
</dbReference>
<sequence>MTCTPLPPSTSAAAGCRASLAIVLLSRGAGYASGESELTALAQHLHATLVARGLPLLSVQPAFVDRFQPALPQALDLCAAAQTIVILPVMVPDEPSLRRWLHKLIMRWRADRIGRIDRTDSGPHSQRLIFAAPLVQTPQLADVLAATVQDALAQPDTHDVPAVVGEDDWEHDPKGWSIVPEHQHHVLWCTGPRCTAKGAVQLWPHLARTVRENPVLKKKVMLLQTSCQYPCNHGPLMIVYPGGQWYGPMDSSNIEPVLTQHVLHEQVSEDLCIQGSHTLARQSS</sequence>
<protein>
    <submittedName>
        <fullName evidence="1">Cobalamin biosynthesis protein CbiX</fullName>
    </submittedName>
</protein>
<dbReference type="SUPFAM" id="SSF53800">
    <property type="entry name" value="Chelatase"/>
    <property type="match status" value="1"/>
</dbReference>